<proteinExistence type="predicted"/>
<accession>A0A6H5J4P4</accession>
<gene>
    <name evidence="1" type="ORF">TBRA_LOCUS14029</name>
</gene>
<name>A0A6H5J4P4_9HYME</name>
<evidence type="ECO:0000313" key="1">
    <source>
        <dbReference type="EMBL" id="CAB0042409.1"/>
    </source>
</evidence>
<reference evidence="1 2" key="1">
    <citation type="submission" date="2020-02" db="EMBL/GenBank/DDBJ databases">
        <authorList>
            <person name="Ferguson B K."/>
        </authorList>
    </citation>
    <scope>NUCLEOTIDE SEQUENCE [LARGE SCALE GENOMIC DNA]</scope>
</reference>
<protein>
    <submittedName>
        <fullName evidence="1">Uncharacterized protein</fullName>
    </submittedName>
</protein>
<dbReference type="AlphaFoldDB" id="A0A6H5J4P4"/>
<dbReference type="Proteomes" id="UP000479190">
    <property type="component" value="Unassembled WGS sequence"/>
</dbReference>
<evidence type="ECO:0000313" key="2">
    <source>
        <dbReference type="Proteomes" id="UP000479190"/>
    </source>
</evidence>
<dbReference type="EMBL" id="CADCXV010001193">
    <property type="protein sequence ID" value="CAB0042409.1"/>
    <property type="molecule type" value="Genomic_DNA"/>
</dbReference>
<keyword evidence="2" id="KW-1185">Reference proteome</keyword>
<organism evidence="1 2">
    <name type="scientific">Trichogramma brassicae</name>
    <dbReference type="NCBI Taxonomy" id="86971"/>
    <lineage>
        <taxon>Eukaryota</taxon>
        <taxon>Metazoa</taxon>
        <taxon>Ecdysozoa</taxon>
        <taxon>Arthropoda</taxon>
        <taxon>Hexapoda</taxon>
        <taxon>Insecta</taxon>
        <taxon>Pterygota</taxon>
        <taxon>Neoptera</taxon>
        <taxon>Endopterygota</taxon>
        <taxon>Hymenoptera</taxon>
        <taxon>Apocrita</taxon>
        <taxon>Proctotrupomorpha</taxon>
        <taxon>Chalcidoidea</taxon>
        <taxon>Trichogrammatidae</taxon>
        <taxon>Trichogramma</taxon>
    </lineage>
</organism>
<sequence length="169" mass="18923">MWTTKRPRIYVRAFLWRLCSSRACGESASSSSLEEDGLMVPVRLYNVRASPSMDILTWGARVSTKRIVRSRTRAALLPLKVGKSPVLRQPPHRGERASRAGWTARGLVSLHPHSVDHALKSPAITRASAAGLPRRDVWQGGRKIPSQRVLVERRTLKKENLPIPRAHAK</sequence>